<comment type="caution">
    <text evidence="11">The sequence shown here is derived from an EMBL/GenBank/DDBJ whole genome shotgun (WGS) entry which is preliminary data.</text>
</comment>
<keyword evidence="7 9" id="KW-0472">Membrane</keyword>
<dbReference type="GO" id="GO:0006629">
    <property type="term" value="P:lipid metabolic process"/>
    <property type="evidence" value="ECO:0007669"/>
    <property type="project" value="UniProtKB-KW"/>
</dbReference>
<dbReference type="Pfam" id="PF13813">
    <property type="entry name" value="MBOAT_2"/>
    <property type="match status" value="1"/>
</dbReference>
<evidence type="ECO:0000256" key="1">
    <source>
        <dbReference type="ARBA" id="ARBA00004141"/>
    </source>
</evidence>
<feature type="transmembrane region" description="Helical" evidence="9">
    <location>
        <begin position="286"/>
        <end position="305"/>
    </location>
</feature>
<keyword evidence="6" id="KW-0443">Lipid metabolism</keyword>
<dbReference type="Proteomes" id="UP001324115">
    <property type="component" value="Unassembled WGS sequence"/>
</dbReference>
<feature type="domain" description="Wax synthase" evidence="10">
    <location>
        <begin position="201"/>
        <end position="288"/>
    </location>
</feature>
<evidence type="ECO:0000313" key="12">
    <source>
        <dbReference type="Proteomes" id="UP001324115"/>
    </source>
</evidence>
<evidence type="ECO:0000256" key="9">
    <source>
        <dbReference type="SAM" id="Phobius"/>
    </source>
</evidence>
<protein>
    <recommendedName>
        <fullName evidence="10">Wax synthase domain-containing protein</fullName>
    </recommendedName>
</protein>
<keyword evidence="8" id="KW-0012">Acyltransferase</keyword>
<dbReference type="AlphaFoldDB" id="A0AAN7IZQ5"/>
<feature type="transmembrane region" description="Helical" evidence="9">
    <location>
        <begin position="32"/>
        <end position="51"/>
    </location>
</feature>
<dbReference type="PANTHER" id="PTHR31595:SF46">
    <property type="entry name" value="ACYL-COA--STEROL O-ACYLTRANSFERASE 1"/>
    <property type="match status" value="1"/>
</dbReference>
<dbReference type="GO" id="GO:0016020">
    <property type="term" value="C:membrane"/>
    <property type="evidence" value="ECO:0007669"/>
    <property type="project" value="UniProtKB-SubCell"/>
</dbReference>
<sequence>MEGEIYNFIKVWLSVFVCLSYCYTISKKVSEGLSRLLCVLPIVCLFLFLPLDLHSIHLGGTTAFFIAWLANFKLLLFAFGKGPLCSDPSISLGRFVALACLPIKIQQNSPLKPQNTSMAHLNGQNKENPASKKTQEGHISLLNYTVKVVLLAILACLYDYSDHMHPKVLLILYCFHIYFLLEFILAIVATLARVLLGMELEPQFNEPYLSTSLQDFWGKRWNLMVTNILRITVYNPTRQALVTRGINKKWAPLIAVLTTFVVSGFMHELIFYYLGRMSPTWEVTWFFLLHGLCLVVELVLKTVVFTGGWQLPWLISGPLAIGFVFVTSFWLFFPPFLRFKADVRAFEEYAVLGKFLKNVTRA</sequence>
<evidence type="ECO:0000256" key="2">
    <source>
        <dbReference type="ARBA" id="ARBA00007282"/>
    </source>
</evidence>
<evidence type="ECO:0000256" key="3">
    <source>
        <dbReference type="ARBA" id="ARBA00022679"/>
    </source>
</evidence>
<evidence type="ECO:0000256" key="4">
    <source>
        <dbReference type="ARBA" id="ARBA00022692"/>
    </source>
</evidence>
<name>A0AAN7IZQ5_QUERU</name>
<feature type="transmembrane region" description="Helical" evidence="9">
    <location>
        <begin position="170"/>
        <end position="196"/>
    </location>
</feature>
<evidence type="ECO:0000256" key="6">
    <source>
        <dbReference type="ARBA" id="ARBA00023098"/>
    </source>
</evidence>
<feature type="transmembrane region" description="Helical" evidence="9">
    <location>
        <begin position="7"/>
        <end position="26"/>
    </location>
</feature>
<evidence type="ECO:0000256" key="8">
    <source>
        <dbReference type="ARBA" id="ARBA00023315"/>
    </source>
</evidence>
<dbReference type="EMBL" id="JAXUIC010000004">
    <property type="protein sequence ID" value="KAK4592046.1"/>
    <property type="molecule type" value="Genomic_DNA"/>
</dbReference>
<dbReference type="PANTHER" id="PTHR31595">
    <property type="entry name" value="LONG-CHAIN-ALCOHOL O-FATTY-ACYLTRANSFERASE 3-RELATED"/>
    <property type="match status" value="1"/>
</dbReference>
<dbReference type="InterPro" id="IPR044851">
    <property type="entry name" value="Wax_synthase"/>
</dbReference>
<evidence type="ECO:0000313" key="11">
    <source>
        <dbReference type="EMBL" id="KAK4592046.1"/>
    </source>
</evidence>
<dbReference type="GO" id="GO:0008374">
    <property type="term" value="F:O-acyltransferase activity"/>
    <property type="evidence" value="ECO:0007669"/>
    <property type="project" value="InterPro"/>
</dbReference>
<evidence type="ECO:0000256" key="5">
    <source>
        <dbReference type="ARBA" id="ARBA00022989"/>
    </source>
</evidence>
<dbReference type="InterPro" id="IPR017088">
    <property type="entry name" value="Wax_synthase_Magnoliopsida"/>
</dbReference>
<feature type="transmembrane region" description="Helical" evidence="9">
    <location>
        <begin position="141"/>
        <end position="158"/>
    </location>
</feature>
<keyword evidence="4 9" id="KW-0812">Transmembrane</keyword>
<comment type="subcellular location">
    <subcellularLocation>
        <location evidence="1">Membrane</location>
        <topology evidence="1">Multi-pass membrane protein</topology>
    </subcellularLocation>
</comment>
<reference evidence="11 12" key="1">
    <citation type="journal article" date="2023" name="G3 (Bethesda)">
        <title>A haplotype-resolved chromosome-scale genome for Quercus rubra L. provides insights into the genetics of adaptive traits for red oak species.</title>
        <authorList>
            <person name="Kapoor B."/>
            <person name="Jenkins J."/>
            <person name="Schmutz J."/>
            <person name="Zhebentyayeva T."/>
            <person name="Kuelheim C."/>
            <person name="Coggeshall M."/>
            <person name="Heim C."/>
            <person name="Lasky J.R."/>
            <person name="Leites L."/>
            <person name="Islam-Faridi N."/>
            <person name="Romero-Severson J."/>
            <person name="DeLeo V.L."/>
            <person name="Lucas S.M."/>
            <person name="Lazic D."/>
            <person name="Gailing O."/>
            <person name="Carlson J."/>
            <person name="Staton M."/>
        </authorList>
    </citation>
    <scope>NUCLEOTIDE SEQUENCE [LARGE SCALE GENOMIC DNA]</scope>
    <source>
        <strain evidence="11">Pseudo-F2</strain>
    </source>
</reference>
<evidence type="ECO:0000256" key="7">
    <source>
        <dbReference type="ARBA" id="ARBA00023136"/>
    </source>
</evidence>
<accession>A0AAN7IZQ5</accession>
<gene>
    <name evidence="11" type="ORF">RGQ29_016504</name>
</gene>
<dbReference type="PIRSF" id="PIRSF037006">
    <property type="entry name" value="Wax_synthase"/>
    <property type="match status" value="1"/>
</dbReference>
<evidence type="ECO:0000259" key="10">
    <source>
        <dbReference type="Pfam" id="PF13813"/>
    </source>
</evidence>
<keyword evidence="12" id="KW-1185">Reference proteome</keyword>
<feature type="transmembrane region" description="Helical" evidence="9">
    <location>
        <begin position="311"/>
        <end position="333"/>
    </location>
</feature>
<feature type="transmembrane region" description="Helical" evidence="9">
    <location>
        <begin position="58"/>
        <end position="79"/>
    </location>
</feature>
<dbReference type="InterPro" id="IPR032805">
    <property type="entry name" value="Wax_synthase_dom"/>
</dbReference>
<comment type="similarity">
    <text evidence="2">Belongs to the wax synthase family.</text>
</comment>
<feature type="transmembrane region" description="Helical" evidence="9">
    <location>
        <begin position="250"/>
        <end position="274"/>
    </location>
</feature>
<proteinExistence type="inferred from homology"/>
<organism evidence="11 12">
    <name type="scientific">Quercus rubra</name>
    <name type="common">Northern red oak</name>
    <name type="synonym">Quercus borealis</name>
    <dbReference type="NCBI Taxonomy" id="3512"/>
    <lineage>
        <taxon>Eukaryota</taxon>
        <taxon>Viridiplantae</taxon>
        <taxon>Streptophyta</taxon>
        <taxon>Embryophyta</taxon>
        <taxon>Tracheophyta</taxon>
        <taxon>Spermatophyta</taxon>
        <taxon>Magnoliopsida</taxon>
        <taxon>eudicotyledons</taxon>
        <taxon>Gunneridae</taxon>
        <taxon>Pentapetalae</taxon>
        <taxon>rosids</taxon>
        <taxon>fabids</taxon>
        <taxon>Fagales</taxon>
        <taxon>Fagaceae</taxon>
        <taxon>Quercus</taxon>
    </lineage>
</organism>
<keyword evidence="5 9" id="KW-1133">Transmembrane helix</keyword>
<keyword evidence="3" id="KW-0808">Transferase</keyword>